<evidence type="ECO:0000256" key="1">
    <source>
        <dbReference type="SAM" id="MobiDB-lite"/>
    </source>
</evidence>
<protein>
    <submittedName>
        <fullName evidence="2">Uncharacterized protein</fullName>
    </submittedName>
</protein>
<feature type="region of interest" description="Disordered" evidence="1">
    <location>
        <begin position="39"/>
        <end position="109"/>
    </location>
</feature>
<sequence length="109" mass="11998">VTSLRNGKTYNNDIKIPSVHDFSHDVEDFVTDDEIIVEGKKDDNVKSDSELVNDLLKDFPKPPTQNSKATESPKAEEGGVSSTTTPYLTALKKPASARLTKKGHHSEDM</sequence>
<reference evidence="2" key="1">
    <citation type="journal article" date="2019" name="Sci. Rep.">
        <title>Draft genome of Tanacetum cinerariifolium, the natural source of mosquito coil.</title>
        <authorList>
            <person name="Yamashiro T."/>
            <person name="Shiraishi A."/>
            <person name="Satake H."/>
            <person name="Nakayama K."/>
        </authorList>
    </citation>
    <scope>NUCLEOTIDE SEQUENCE</scope>
</reference>
<name>A0A699W2E5_TANCI</name>
<accession>A0A699W2E5</accession>
<gene>
    <name evidence="2" type="ORF">Tci_911897</name>
</gene>
<feature type="compositionally biased region" description="Basic and acidic residues" evidence="1">
    <location>
        <begin position="39"/>
        <end position="60"/>
    </location>
</feature>
<organism evidence="2">
    <name type="scientific">Tanacetum cinerariifolium</name>
    <name type="common">Dalmatian daisy</name>
    <name type="synonym">Chrysanthemum cinerariifolium</name>
    <dbReference type="NCBI Taxonomy" id="118510"/>
    <lineage>
        <taxon>Eukaryota</taxon>
        <taxon>Viridiplantae</taxon>
        <taxon>Streptophyta</taxon>
        <taxon>Embryophyta</taxon>
        <taxon>Tracheophyta</taxon>
        <taxon>Spermatophyta</taxon>
        <taxon>Magnoliopsida</taxon>
        <taxon>eudicotyledons</taxon>
        <taxon>Gunneridae</taxon>
        <taxon>Pentapetalae</taxon>
        <taxon>asterids</taxon>
        <taxon>campanulids</taxon>
        <taxon>Asterales</taxon>
        <taxon>Asteraceae</taxon>
        <taxon>Asteroideae</taxon>
        <taxon>Anthemideae</taxon>
        <taxon>Anthemidinae</taxon>
        <taxon>Tanacetum</taxon>
    </lineage>
</organism>
<feature type="non-terminal residue" evidence="2">
    <location>
        <position position="1"/>
    </location>
</feature>
<comment type="caution">
    <text evidence="2">The sequence shown here is derived from an EMBL/GenBank/DDBJ whole genome shotgun (WGS) entry which is preliminary data.</text>
</comment>
<feature type="compositionally biased region" description="Basic residues" evidence="1">
    <location>
        <begin position="99"/>
        <end position="109"/>
    </location>
</feature>
<dbReference type="AlphaFoldDB" id="A0A699W2E5"/>
<evidence type="ECO:0000313" key="2">
    <source>
        <dbReference type="EMBL" id="GFD39928.1"/>
    </source>
</evidence>
<dbReference type="EMBL" id="BKCJ011524828">
    <property type="protein sequence ID" value="GFD39928.1"/>
    <property type="molecule type" value="Genomic_DNA"/>
</dbReference>
<proteinExistence type="predicted"/>